<evidence type="ECO:0008006" key="10">
    <source>
        <dbReference type="Google" id="ProtNLM"/>
    </source>
</evidence>
<dbReference type="GO" id="GO:0005384">
    <property type="term" value="F:manganese ion transmembrane transporter activity"/>
    <property type="evidence" value="ECO:0007669"/>
    <property type="project" value="TreeGrafter"/>
</dbReference>
<dbReference type="GO" id="GO:0005886">
    <property type="term" value="C:plasma membrane"/>
    <property type="evidence" value="ECO:0007669"/>
    <property type="project" value="TreeGrafter"/>
</dbReference>
<dbReference type="InterPro" id="IPR001046">
    <property type="entry name" value="NRAMP_fam"/>
</dbReference>
<protein>
    <recommendedName>
        <fullName evidence="10">Natural resistance-associated macrophage protein 1</fullName>
    </recommendedName>
</protein>
<evidence type="ECO:0000256" key="4">
    <source>
        <dbReference type="ARBA" id="ARBA00022692"/>
    </source>
</evidence>
<feature type="transmembrane region" description="Helical" evidence="7">
    <location>
        <begin position="132"/>
        <end position="151"/>
    </location>
</feature>
<feature type="transmembrane region" description="Helical" evidence="7">
    <location>
        <begin position="101"/>
        <end position="120"/>
    </location>
</feature>
<evidence type="ECO:0000256" key="7">
    <source>
        <dbReference type="SAM" id="Phobius"/>
    </source>
</evidence>
<evidence type="ECO:0000256" key="5">
    <source>
        <dbReference type="ARBA" id="ARBA00022989"/>
    </source>
</evidence>
<evidence type="ECO:0000313" key="9">
    <source>
        <dbReference type="Proteomes" id="UP000281553"/>
    </source>
</evidence>
<dbReference type="GO" id="GO:0005381">
    <property type="term" value="F:iron ion transmembrane transporter activity"/>
    <property type="evidence" value="ECO:0007669"/>
    <property type="project" value="TreeGrafter"/>
</dbReference>
<name>A0A3P7M3V9_DIBLA</name>
<dbReference type="PRINTS" id="PR00447">
    <property type="entry name" value="NATRESASSCMP"/>
</dbReference>
<reference evidence="8 9" key="1">
    <citation type="submission" date="2018-11" db="EMBL/GenBank/DDBJ databases">
        <authorList>
            <consortium name="Pathogen Informatics"/>
        </authorList>
    </citation>
    <scope>NUCLEOTIDE SEQUENCE [LARGE SCALE GENOMIC DNA]</scope>
</reference>
<accession>A0A3P7M3V9</accession>
<keyword evidence="5 7" id="KW-1133">Transmembrane helix</keyword>
<dbReference type="PANTHER" id="PTHR11706">
    <property type="entry name" value="SOLUTE CARRIER PROTEIN FAMILY 11 MEMBER"/>
    <property type="match status" value="1"/>
</dbReference>
<evidence type="ECO:0000256" key="3">
    <source>
        <dbReference type="ARBA" id="ARBA00022448"/>
    </source>
</evidence>
<evidence type="ECO:0000256" key="1">
    <source>
        <dbReference type="ARBA" id="ARBA00004141"/>
    </source>
</evidence>
<dbReference type="Pfam" id="PF01566">
    <property type="entry name" value="Nramp"/>
    <property type="match status" value="1"/>
</dbReference>
<comment type="subcellular location">
    <subcellularLocation>
        <location evidence="1">Membrane</location>
        <topology evidence="1">Multi-pass membrane protein</topology>
    </subcellularLocation>
</comment>
<keyword evidence="4 7" id="KW-0812">Transmembrane</keyword>
<sequence>MSIAYLDPGNIESDLQSGAVANYRLLWLLFFATLMGLFMQRLAARLGVVTGKHLAEICYQEYSPPARILLWIMIEIAIIGSDMQEVIGTAIAINLLSVGKIPLWGGVLITVVDTFTFLLIDNYGLRKLEAFFALLISIMAVTFGYEVSVFVSSKVNCAFGQLNAQLAFTAS</sequence>
<keyword evidence="3" id="KW-0813">Transport</keyword>
<dbReference type="OrthoDB" id="6274000at2759"/>
<dbReference type="Proteomes" id="UP000281553">
    <property type="component" value="Unassembled WGS sequence"/>
</dbReference>
<keyword evidence="6 7" id="KW-0472">Membrane</keyword>
<gene>
    <name evidence="8" type="ORF">DILT_LOCUS8802</name>
</gene>
<dbReference type="PANTHER" id="PTHR11706:SF33">
    <property type="entry name" value="NATURAL RESISTANCE-ASSOCIATED MACROPHAGE PROTEIN 2"/>
    <property type="match status" value="1"/>
</dbReference>
<feature type="transmembrane region" description="Helical" evidence="7">
    <location>
        <begin position="25"/>
        <end position="48"/>
    </location>
</feature>
<dbReference type="AlphaFoldDB" id="A0A3P7M3V9"/>
<comment type="similarity">
    <text evidence="2">Belongs to the NRAMP family.</text>
</comment>
<dbReference type="GO" id="GO:0015086">
    <property type="term" value="F:cadmium ion transmembrane transporter activity"/>
    <property type="evidence" value="ECO:0007669"/>
    <property type="project" value="TreeGrafter"/>
</dbReference>
<keyword evidence="9" id="KW-1185">Reference proteome</keyword>
<dbReference type="NCBIfam" id="NF037982">
    <property type="entry name" value="Nramp_1"/>
    <property type="match status" value="1"/>
</dbReference>
<evidence type="ECO:0000313" key="8">
    <source>
        <dbReference type="EMBL" id="VDN12971.1"/>
    </source>
</evidence>
<dbReference type="GO" id="GO:0010008">
    <property type="term" value="C:endosome membrane"/>
    <property type="evidence" value="ECO:0007669"/>
    <property type="project" value="TreeGrafter"/>
</dbReference>
<evidence type="ECO:0000256" key="2">
    <source>
        <dbReference type="ARBA" id="ARBA00006670"/>
    </source>
</evidence>
<proteinExistence type="inferred from homology"/>
<organism evidence="8 9">
    <name type="scientific">Dibothriocephalus latus</name>
    <name type="common">Fish tapeworm</name>
    <name type="synonym">Diphyllobothrium latum</name>
    <dbReference type="NCBI Taxonomy" id="60516"/>
    <lineage>
        <taxon>Eukaryota</taxon>
        <taxon>Metazoa</taxon>
        <taxon>Spiralia</taxon>
        <taxon>Lophotrochozoa</taxon>
        <taxon>Platyhelminthes</taxon>
        <taxon>Cestoda</taxon>
        <taxon>Eucestoda</taxon>
        <taxon>Diphyllobothriidea</taxon>
        <taxon>Diphyllobothriidae</taxon>
        <taxon>Dibothriocephalus</taxon>
    </lineage>
</organism>
<dbReference type="EMBL" id="UYRU01055221">
    <property type="protein sequence ID" value="VDN12971.1"/>
    <property type="molecule type" value="Genomic_DNA"/>
</dbReference>
<evidence type="ECO:0000256" key="6">
    <source>
        <dbReference type="ARBA" id="ARBA00023136"/>
    </source>
</evidence>